<evidence type="ECO:0000256" key="4">
    <source>
        <dbReference type="ARBA" id="ARBA00023080"/>
    </source>
</evidence>
<dbReference type="NCBIfam" id="NF006850">
    <property type="entry name" value="PRK09358.1-6"/>
    <property type="match status" value="1"/>
</dbReference>
<dbReference type="InterPro" id="IPR032466">
    <property type="entry name" value="Metal_Hydrolase"/>
</dbReference>
<dbReference type="EC" id="3.5.4.2" evidence="5"/>
<dbReference type="InterPro" id="IPR006330">
    <property type="entry name" value="Ado/ade_deaminase"/>
</dbReference>
<dbReference type="SUPFAM" id="SSF51556">
    <property type="entry name" value="Metallo-dependent hydrolases"/>
    <property type="match status" value="1"/>
</dbReference>
<reference evidence="7 8" key="1">
    <citation type="submission" date="2015-12" db="EMBL/GenBank/DDBJ databases">
        <title>Intraspecies pangenome expansion in the marine bacterium Alteromonas.</title>
        <authorList>
            <person name="Lopez-Perez M."/>
            <person name="Rodriguez-Valera F."/>
        </authorList>
    </citation>
    <scope>NUCLEOTIDE SEQUENCE [LARGE SCALE GENOMIC DNA]</scope>
    <source>
        <strain evidence="7 8">UM8</strain>
    </source>
</reference>
<dbReference type="CDD" id="cd01320">
    <property type="entry name" value="ADA"/>
    <property type="match status" value="1"/>
</dbReference>
<keyword evidence="4 5" id="KW-0546">Nucleotide metabolism</keyword>
<feature type="active site" description="Proton donor" evidence="5">
    <location>
        <position position="199"/>
    </location>
</feature>
<dbReference type="PANTHER" id="PTHR43114">
    <property type="entry name" value="ADENINE DEAMINASE"/>
    <property type="match status" value="1"/>
</dbReference>
<feature type="binding site" evidence="5">
    <location>
        <position position="278"/>
    </location>
    <ligand>
        <name>substrate</name>
    </ligand>
</feature>
<dbReference type="GO" id="GO:0000034">
    <property type="term" value="F:adenine deaminase activity"/>
    <property type="evidence" value="ECO:0007669"/>
    <property type="project" value="UniProtKB-UniRule"/>
</dbReference>
<dbReference type="Proteomes" id="UP000061468">
    <property type="component" value="Chromosome"/>
</dbReference>
<accession>A0AAC8XJ50</accession>
<keyword evidence="1 5" id="KW-0479">Metal-binding</keyword>
<dbReference type="FunFam" id="3.20.20.140:FF:000039">
    <property type="entry name" value="Adenine deaminase"/>
    <property type="match status" value="1"/>
</dbReference>
<evidence type="ECO:0000259" key="6">
    <source>
        <dbReference type="Pfam" id="PF00962"/>
    </source>
</evidence>
<evidence type="ECO:0000256" key="5">
    <source>
        <dbReference type="HAMAP-Rule" id="MF_01962"/>
    </source>
</evidence>
<feature type="binding site" evidence="5">
    <location>
        <position position="18"/>
    </location>
    <ligand>
        <name>Zn(2+)</name>
        <dbReference type="ChEBI" id="CHEBI:29105"/>
        <note>catalytic</note>
    </ligand>
</feature>
<dbReference type="InterPro" id="IPR001365">
    <property type="entry name" value="A_deaminase_dom"/>
</dbReference>
<comment type="catalytic activity">
    <reaction evidence="5">
        <text>adenine + H2O + H(+) = hypoxanthine + NH4(+)</text>
        <dbReference type="Rhea" id="RHEA:23688"/>
        <dbReference type="ChEBI" id="CHEBI:15377"/>
        <dbReference type="ChEBI" id="CHEBI:15378"/>
        <dbReference type="ChEBI" id="CHEBI:16708"/>
        <dbReference type="ChEBI" id="CHEBI:17368"/>
        <dbReference type="ChEBI" id="CHEBI:28938"/>
        <dbReference type="EC" id="3.5.4.2"/>
    </reaction>
</comment>
<evidence type="ECO:0000313" key="8">
    <source>
        <dbReference type="Proteomes" id="UP000061468"/>
    </source>
</evidence>
<feature type="binding site" evidence="5">
    <location>
        <position position="196"/>
    </location>
    <ligand>
        <name>Zn(2+)</name>
        <dbReference type="ChEBI" id="CHEBI:29105"/>
        <note>catalytic</note>
    </ligand>
</feature>
<dbReference type="GO" id="GO:0005829">
    <property type="term" value="C:cytosol"/>
    <property type="evidence" value="ECO:0007669"/>
    <property type="project" value="TreeGrafter"/>
</dbReference>
<evidence type="ECO:0000256" key="2">
    <source>
        <dbReference type="ARBA" id="ARBA00022801"/>
    </source>
</evidence>
<feature type="site" description="Important for catalytic activity" evidence="5">
    <location>
        <position position="220"/>
    </location>
</feature>
<dbReference type="GO" id="GO:0008270">
    <property type="term" value="F:zinc ion binding"/>
    <property type="evidence" value="ECO:0007669"/>
    <property type="project" value="UniProtKB-UniRule"/>
</dbReference>
<feature type="binding site" evidence="5">
    <location>
        <position position="277"/>
    </location>
    <ligand>
        <name>Zn(2+)</name>
        <dbReference type="ChEBI" id="CHEBI:29105"/>
        <note>catalytic</note>
    </ligand>
</feature>
<dbReference type="GO" id="GO:0043103">
    <property type="term" value="P:hypoxanthine salvage"/>
    <property type="evidence" value="ECO:0007669"/>
    <property type="project" value="UniProtKB-UniRule"/>
</dbReference>
<proteinExistence type="inferred from homology"/>
<feature type="binding site" evidence="5">
    <location>
        <position position="16"/>
    </location>
    <ligand>
        <name>Zn(2+)</name>
        <dbReference type="ChEBI" id="CHEBI:29105"/>
        <note>catalytic</note>
    </ligand>
</feature>
<protein>
    <recommendedName>
        <fullName evidence="5">Adenine deaminase</fullName>
        <shortName evidence="5">ADE</shortName>
        <ecNumber evidence="5">3.5.4.2</ecNumber>
    </recommendedName>
    <alternativeName>
        <fullName evidence="5">Adenine aminohydrolase</fullName>
        <shortName evidence="5">AAH</shortName>
    </alternativeName>
</protein>
<feature type="domain" description="Adenosine deaminase" evidence="6">
    <location>
        <begin position="11"/>
        <end position="330"/>
    </location>
</feature>
<organism evidence="7 8">
    <name type="scientific">Alteromonas mediterranea</name>
    <dbReference type="NCBI Taxonomy" id="314275"/>
    <lineage>
        <taxon>Bacteria</taxon>
        <taxon>Pseudomonadati</taxon>
        <taxon>Pseudomonadota</taxon>
        <taxon>Gammaproteobacteria</taxon>
        <taxon>Alteromonadales</taxon>
        <taxon>Alteromonadaceae</taxon>
        <taxon>Alteromonas/Salinimonas group</taxon>
        <taxon>Alteromonas</taxon>
    </lineage>
</organism>
<dbReference type="GO" id="GO:0006146">
    <property type="term" value="P:adenine catabolic process"/>
    <property type="evidence" value="ECO:0007669"/>
    <property type="project" value="UniProtKB-UniRule"/>
</dbReference>
<dbReference type="Gene3D" id="3.20.20.140">
    <property type="entry name" value="Metal-dependent hydrolases"/>
    <property type="match status" value="1"/>
</dbReference>
<dbReference type="AlphaFoldDB" id="A0AAC8XJ50"/>
<dbReference type="GO" id="GO:0009117">
    <property type="term" value="P:nucleotide metabolic process"/>
    <property type="evidence" value="ECO:0007669"/>
    <property type="project" value="UniProtKB-KW"/>
</dbReference>
<evidence type="ECO:0000256" key="3">
    <source>
        <dbReference type="ARBA" id="ARBA00022833"/>
    </source>
</evidence>
<dbReference type="InterPro" id="IPR028892">
    <property type="entry name" value="ADE"/>
</dbReference>
<dbReference type="HAMAP" id="MF_01962">
    <property type="entry name" value="Adenine_deaminase"/>
    <property type="match status" value="1"/>
</dbReference>
<comment type="similarity">
    <text evidence="5">Belongs to the metallo-dependent hydrolases superfamily. Adenosine and AMP deaminases family. Adenine deaminase type 2 subfamily.</text>
</comment>
<comment type="cofactor">
    <cofactor evidence="5">
        <name>Zn(2+)</name>
        <dbReference type="ChEBI" id="CHEBI:29105"/>
    </cofactor>
    <text evidence="5">Binds 1 zinc ion per subunit.</text>
</comment>
<dbReference type="PANTHER" id="PTHR43114:SF6">
    <property type="entry name" value="ADENINE DEAMINASE"/>
    <property type="match status" value="1"/>
</dbReference>
<evidence type="ECO:0000256" key="1">
    <source>
        <dbReference type="ARBA" id="ARBA00022723"/>
    </source>
</evidence>
<dbReference type="NCBIfam" id="TIGR01430">
    <property type="entry name" value="aden_deam"/>
    <property type="match status" value="1"/>
</dbReference>
<dbReference type="Pfam" id="PF00962">
    <property type="entry name" value="A_deaminase"/>
    <property type="match status" value="1"/>
</dbReference>
<comment type="function">
    <text evidence="5">Catalyzes the hydrolytic deamination of adenine to hypoxanthine. Plays an important role in the purine salvage pathway and in nitrogen catabolism.</text>
</comment>
<gene>
    <name evidence="7" type="ORF">AV942_07970</name>
</gene>
<dbReference type="EMBL" id="CP013928">
    <property type="protein sequence ID" value="AMJ78228.1"/>
    <property type="molecule type" value="Genomic_DNA"/>
</dbReference>
<keyword evidence="3 5" id="KW-0862">Zinc</keyword>
<dbReference type="RefSeq" id="WP_015066863.1">
    <property type="nucleotide sequence ID" value="NZ_CP013928.1"/>
</dbReference>
<name>A0AAC8XJ50_9ALTE</name>
<keyword evidence="2 5" id="KW-0378">Hydrolase</keyword>
<evidence type="ECO:0000313" key="7">
    <source>
        <dbReference type="EMBL" id="AMJ78228.1"/>
    </source>
</evidence>
<sequence>MSLSSIINTIPKAELHLHIEGSLTPELMWRLAKKHSVTLPYASVKEIEAAYSFEDLQSFLDLYYAGAGVLRDEEDFFTLMWEYLSRCYKENIVHAEIMFDPQTHTERDIGFDVFMSGFLRAMDKAKQEYGISSYLIMSFLRHLPESAAFETLSEAEPYYKHITAVGLDSSELGHPPSKFERVFKKAKSLGFKIVAHAGEEGPASYIWEAIELLDVDRIDHGVRCQEDKALMALLRERQIPLTVCPLSNLKLCVIDDMKQHNIVELLNEGLLVTVNSDDPTYFGGFLNDNFVALQESLNIDEDTIRTLAANSFKSSFLPEDVKRSFVEKVFNDRENL</sequence>